<dbReference type="InterPro" id="IPR015919">
    <property type="entry name" value="Cadherin-like_sf"/>
</dbReference>
<dbReference type="PANTHER" id="PTHR47199:SF2">
    <property type="entry name" value="PHOTOSYSTEM II STABILITY_ASSEMBLY FACTOR HCF136, CHLOROPLASTIC"/>
    <property type="match status" value="1"/>
</dbReference>
<dbReference type="CDD" id="cd15482">
    <property type="entry name" value="Sialidase_non-viral"/>
    <property type="match status" value="1"/>
</dbReference>
<keyword evidence="4" id="KW-0602">Photosynthesis</keyword>
<dbReference type="NCBIfam" id="TIGR04183">
    <property type="entry name" value="Por_Secre_tail"/>
    <property type="match status" value="1"/>
</dbReference>
<keyword evidence="7" id="KW-0604">Photosystem II</keyword>
<comment type="subcellular location">
    <subcellularLocation>
        <location evidence="1">Cell projection</location>
        <location evidence="1">Cilium</location>
    </subcellularLocation>
    <subcellularLocation>
        <location evidence="2">Cytoplasm</location>
    </subcellularLocation>
</comment>
<dbReference type="HOGENOM" id="CLU_242555_0_0_10"/>
<dbReference type="PANTHER" id="PTHR47199">
    <property type="entry name" value="PHOTOSYSTEM II STABILITY/ASSEMBLY FACTOR HCF136, CHLOROPLASTIC"/>
    <property type="match status" value="1"/>
</dbReference>
<dbReference type="GO" id="GO:0007156">
    <property type="term" value="P:homophilic cell adhesion via plasma membrane adhesion molecules"/>
    <property type="evidence" value="ECO:0007669"/>
    <property type="project" value="InterPro"/>
</dbReference>
<evidence type="ECO:0000256" key="5">
    <source>
        <dbReference type="ARBA" id="ARBA00023069"/>
    </source>
</evidence>
<evidence type="ECO:0000256" key="6">
    <source>
        <dbReference type="ARBA" id="ARBA00023273"/>
    </source>
</evidence>
<dbReference type="Pfam" id="PF18962">
    <property type="entry name" value="Por_Secre_tail"/>
    <property type="match status" value="1"/>
</dbReference>
<feature type="domain" description="Cadherin" evidence="8">
    <location>
        <begin position="562"/>
        <end position="655"/>
    </location>
</feature>
<dbReference type="Gene3D" id="2.130.10.10">
    <property type="entry name" value="YVTN repeat-like/Quinoprotein amine dehydrogenase"/>
    <property type="match status" value="4"/>
</dbReference>
<dbReference type="InterPro" id="IPR053879">
    <property type="entry name" value="HYDIN_VesB_CFA65-like_Ig"/>
</dbReference>
<dbReference type="eggNOG" id="COG4447">
    <property type="taxonomic scope" value="Bacteria"/>
</dbReference>
<evidence type="ECO:0000256" key="3">
    <source>
        <dbReference type="ARBA" id="ARBA00022490"/>
    </source>
</evidence>
<evidence type="ECO:0000256" key="2">
    <source>
        <dbReference type="ARBA" id="ARBA00004496"/>
    </source>
</evidence>
<evidence type="ECO:0000256" key="7">
    <source>
        <dbReference type="ARBA" id="ARBA00023276"/>
    </source>
</evidence>
<dbReference type="GO" id="GO:0005737">
    <property type="term" value="C:cytoplasm"/>
    <property type="evidence" value="ECO:0007669"/>
    <property type="project" value="UniProtKB-SubCell"/>
</dbReference>
<dbReference type="InterPro" id="IPR036278">
    <property type="entry name" value="Sialidase_sf"/>
</dbReference>
<dbReference type="GO" id="GO:0005509">
    <property type="term" value="F:calcium ion binding"/>
    <property type="evidence" value="ECO:0007669"/>
    <property type="project" value="InterPro"/>
</dbReference>
<organism evidence="9 10">
    <name type="scientific">Mucilaginibacter paludis DSM 18603</name>
    <dbReference type="NCBI Taxonomy" id="714943"/>
    <lineage>
        <taxon>Bacteria</taxon>
        <taxon>Pseudomonadati</taxon>
        <taxon>Bacteroidota</taxon>
        <taxon>Sphingobacteriia</taxon>
        <taxon>Sphingobacteriales</taxon>
        <taxon>Sphingobacteriaceae</taxon>
        <taxon>Mucilaginibacter</taxon>
    </lineage>
</organism>
<dbReference type="eggNOG" id="COG1520">
    <property type="taxonomic scope" value="Bacteria"/>
</dbReference>
<dbReference type="EMBL" id="CM001403">
    <property type="protein sequence ID" value="EHQ26880.1"/>
    <property type="molecule type" value="Genomic_DNA"/>
</dbReference>
<dbReference type="Gene3D" id="2.60.40.60">
    <property type="entry name" value="Cadherins"/>
    <property type="match status" value="1"/>
</dbReference>
<reference evidence="9" key="1">
    <citation type="submission" date="2011-09" db="EMBL/GenBank/DDBJ databases">
        <title>The permanent draft genome of Mucilaginibacter paludis DSM 18603.</title>
        <authorList>
            <consortium name="US DOE Joint Genome Institute (JGI-PGF)"/>
            <person name="Lucas S."/>
            <person name="Han J."/>
            <person name="Lapidus A."/>
            <person name="Bruce D."/>
            <person name="Goodwin L."/>
            <person name="Pitluck S."/>
            <person name="Peters L."/>
            <person name="Kyrpides N."/>
            <person name="Mavromatis K."/>
            <person name="Ivanova N."/>
            <person name="Mikhailova N."/>
            <person name="Held B."/>
            <person name="Detter J.C."/>
            <person name="Tapia R."/>
            <person name="Han C."/>
            <person name="Land M."/>
            <person name="Hauser L."/>
            <person name="Markowitz V."/>
            <person name="Cheng J.-F."/>
            <person name="Hugenholtz P."/>
            <person name="Woyke T."/>
            <person name="Wu D."/>
            <person name="Tindall B."/>
            <person name="Brambilla E."/>
            <person name="Klenk H.-P."/>
            <person name="Eisen J.A."/>
        </authorList>
    </citation>
    <scope>NUCLEOTIDE SEQUENCE [LARGE SCALE GENOMIC DNA]</scope>
    <source>
        <strain evidence="9">DSM 18603</strain>
    </source>
</reference>
<keyword evidence="5" id="KW-0969">Cilium</keyword>
<dbReference type="Pfam" id="PF22544">
    <property type="entry name" value="HYDIN_VesB_CFA65-like_Ig"/>
    <property type="match status" value="1"/>
</dbReference>
<evidence type="ECO:0000313" key="9">
    <source>
        <dbReference type="EMBL" id="EHQ26880.1"/>
    </source>
</evidence>
<dbReference type="Gene3D" id="2.60.40.10">
    <property type="entry name" value="Immunoglobulins"/>
    <property type="match status" value="1"/>
</dbReference>
<dbReference type="eggNOG" id="COG5295">
    <property type="taxonomic scope" value="Bacteria"/>
</dbReference>
<gene>
    <name evidence="9" type="ORF">Mucpa_2768</name>
</gene>
<dbReference type="GO" id="GO:0016787">
    <property type="term" value="F:hydrolase activity"/>
    <property type="evidence" value="ECO:0007669"/>
    <property type="project" value="UniProtKB-KW"/>
</dbReference>
<dbReference type="eggNOG" id="COG0823">
    <property type="taxonomic scope" value="Bacteria"/>
</dbReference>
<dbReference type="SUPFAM" id="SSF110296">
    <property type="entry name" value="Oligoxyloglucan reducing end-specific cellobiohydrolase"/>
    <property type="match status" value="2"/>
</dbReference>
<name>H1Y8K8_9SPHI</name>
<dbReference type="CDD" id="cd11304">
    <property type="entry name" value="Cadherin_repeat"/>
    <property type="match status" value="1"/>
</dbReference>
<evidence type="ECO:0000313" key="10">
    <source>
        <dbReference type="Proteomes" id="UP000002774"/>
    </source>
</evidence>
<keyword evidence="3" id="KW-0963">Cytoplasm</keyword>
<dbReference type="SUPFAM" id="SSF50939">
    <property type="entry name" value="Sialidases"/>
    <property type="match status" value="1"/>
</dbReference>
<keyword evidence="10" id="KW-1185">Reference proteome</keyword>
<evidence type="ECO:0000256" key="1">
    <source>
        <dbReference type="ARBA" id="ARBA00004138"/>
    </source>
</evidence>
<dbReference type="InterPro" id="IPR028203">
    <property type="entry name" value="PSII_CF48-like_dom"/>
</dbReference>
<dbReference type="GO" id="GO:0015979">
    <property type="term" value="P:photosynthesis"/>
    <property type="evidence" value="ECO:0007669"/>
    <property type="project" value="UniProtKB-KW"/>
</dbReference>
<accession>H1Y8K8</accession>
<dbReference type="Proteomes" id="UP000002774">
    <property type="component" value="Chromosome"/>
</dbReference>
<keyword evidence="6" id="KW-0966">Cell projection</keyword>
<sequence length="1648" mass="177220">MAIFWCIGLSGLYGQTFIKNFSAATSFVKLGTMMYFAGGDVKQGYGLWKTDGTAEGTVLVKNIAPGQVSYPIANLLVYNNKIYFAGNDSVNGQELWVSDGTADGTSMLKDINQYHTGDNGSQPSQFTICNGMLFFTASTGSGFITLWKTDGTASGTVQLTTQSMSGLAQLTAAGNTLYFTTGNNRSLWRSDGTAAGTKMVKVDDYDVVDHLHAVNDQLIMISAYNYDHPKIRLYKIEPANDAATLLQTYNAVTYGDIDIDNITGAAGSTFFYSIRTVDANDKALDALWTSDGTPGGTHLVKSYAWSSHQSNSYMQNFTFYNNKFYFALTSSFLMYTSDGTDAGTTKISTTPMTPSRLPVFSNQKLFFTGNGGLSSFDGNSVKQETTQPTSPDQLFDVNGTLYFTSANQYSIDLWSNAPMGQMQVTGNYGYLASGGNISFNSKVDSILTTAINIKNIGNKDLILSEVSVSGNSFYVNGKPTQTIQPGKTTTLNLLYDPTKEEQSTGAFVIKNNDSANGLFKVSLNGTAAGTAKNRNNIPAAGLLKAIVFSADSLPKFAISNNSILENAPSNTLIGSFSMGSQATGYQYTLTSGIGDGDNASFNITNGQLKSLRSFDFETKNTFTLRVKATKDTSVFQKNFVIAVTDVQEDLVSPVCGITGQDLAYTLDDVAYTNNRIIAVGAQGKILTSVNDGVDWNLINTGTSESFGNIQMLNDNTGYVLGYYGSMVKTEDGGASWFPIESPDLSYPYLNRFYFYSALVGYWFGDYKLYKTIDGGKSWKKLSFSGSSLSAGWFVDEDNGFICGNGQLLMRTSDGGATWVNVTTPSQGFNIGFSSIAFSNANNGFIGCSNGVILQTKDGGATWTKAGTAPGSYINRMKVYDEKTFYILLGFNGGGVYKTIDGGATWTTELNTANSLLGIGFNAAKNKYCLVGHALGLGSTASQGRCIYLKNGSDPWAVKSSIGGDNYYTENVLDANTVYIFGSGNAKTTDGGITWKKLNVASDTYNAIRASWFTSKDVGYYGNLNYVYKTINGGDTWTQLNVPGYNNNALTIKFINDNVGFVSTYAGIFKTVDAGATWTKPLTLSSLGGVNDICFVDQQTAYAVGFGSNLYKTTDQGSTWTSSTIAGDLFLMSCYFFDSQTGIAGGQKGTLIRTTDGGKTWTNIYTPAILTFYGFTFYDKMHGYATTNNNNSGSSEIYETFDAGLSWSRFLQTGAGIFQTKIAEGAAIAVGDGGTITKYSSVGLPPVNAGYIKGDTVVVSGNTYVYSLPAVSNSYYRWAIQGPASVTYQNNSVNVAWKQGGTYTIQATPYNSCNNGTPRTITVVVQDIPDPVISGPDTVFSKTSNINYTATNHNSSNYTWAVTGGTAVSNNNQTSVNWGNPGAGLVTVVETNTTLNVKKSASKSISILPVPFTLPANNFTVSTTGSSCKGTNNGSISVKAVQKLNYIATLTSPDNSVKTIGFADSLSVTNLVPGNYNICFTITGNNTYQKCFNAVIAEPKDLSVYSTVSVNKQIATLNMSGAEVYYVRVNDSEYQTNGTQIDIPLKRGINHVKVYTDKQCQGVFEKSINLDLVSLYPNPVVDKLTIDLGGNNVPQANVEIRNIFGKLMFSKTFVNNGVLNVDVSSLQSGLYVVNLLLGTTQTDYKIIKK</sequence>
<proteinExistence type="predicted"/>
<dbReference type="GO" id="GO:0009523">
    <property type="term" value="C:photosystem II"/>
    <property type="evidence" value="ECO:0007669"/>
    <property type="project" value="UniProtKB-KW"/>
</dbReference>
<dbReference type="PROSITE" id="PS50268">
    <property type="entry name" value="CADHERIN_2"/>
    <property type="match status" value="1"/>
</dbReference>
<dbReference type="InterPro" id="IPR015943">
    <property type="entry name" value="WD40/YVTN_repeat-like_dom_sf"/>
</dbReference>
<evidence type="ECO:0000259" key="8">
    <source>
        <dbReference type="PROSITE" id="PS50268"/>
    </source>
</evidence>
<dbReference type="Pfam" id="PF14870">
    <property type="entry name" value="PSII_BNR"/>
    <property type="match status" value="2"/>
</dbReference>
<dbReference type="SUPFAM" id="SSF49313">
    <property type="entry name" value="Cadherin-like"/>
    <property type="match status" value="1"/>
</dbReference>
<dbReference type="InterPro" id="IPR002126">
    <property type="entry name" value="Cadherin-like_dom"/>
</dbReference>
<dbReference type="InterPro" id="IPR026444">
    <property type="entry name" value="Secre_tail"/>
</dbReference>
<dbReference type="SUPFAM" id="SSF63825">
    <property type="entry name" value="YWTD domain"/>
    <property type="match status" value="1"/>
</dbReference>
<protein>
    <submittedName>
        <fullName evidence="9">Glycosyl hydrolase family 32 domain protein</fullName>
    </submittedName>
</protein>
<dbReference type="InterPro" id="IPR013783">
    <property type="entry name" value="Ig-like_fold"/>
</dbReference>
<keyword evidence="9" id="KW-0378">Hydrolase</keyword>
<evidence type="ECO:0000256" key="4">
    <source>
        <dbReference type="ARBA" id="ARBA00022531"/>
    </source>
</evidence>